<keyword evidence="2" id="KW-1185">Reference proteome</keyword>
<gene>
    <name evidence="1" type="ORF">LTR09_002959</name>
</gene>
<organism evidence="1 2">
    <name type="scientific">Extremus antarcticus</name>
    <dbReference type="NCBI Taxonomy" id="702011"/>
    <lineage>
        <taxon>Eukaryota</taxon>
        <taxon>Fungi</taxon>
        <taxon>Dikarya</taxon>
        <taxon>Ascomycota</taxon>
        <taxon>Pezizomycotina</taxon>
        <taxon>Dothideomycetes</taxon>
        <taxon>Dothideomycetidae</taxon>
        <taxon>Mycosphaerellales</taxon>
        <taxon>Extremaceae</taxon>
        <taxon>Extremus</taxon>
    </lineage>
</organism>
<sequence>MPPAVQSINGLNREILKAERQHKDQLPLPRISPFCRNDREQQEMVKDHDYNKRRHSHGEYRFARDTHLGEDNPINQGLSREKVWRHQIKHFVYLFGSLSDDNLAEITSQEAELEDVRRLAKDETEKAYQTGRAAAIEVVVLAISRLATWQRTTHLQHKAYFKQCMRPVGFMVAMRFFCVVCFSVSFEDIYANDDELCKKLREWDEWRIASLCEAVYYFLFSRGDISQRVELPIEQRWYGCHADTYVTEVIQPPVRAGDLPGTPLGVHGFTIAYRREGLKGRLPVDVRVLATQGIDSSVRSLKRRNDDMS</sequence>
<dbReference type="AlphaFoldDB" id="A0AAJ0LV98"/>
<protein>
    <submittedName>
        <fullName evidence="1">Uncharacterized protein</fullName>
    </submittedName>
</protein>
<evidence type="ECO:0000313" key="1">
    <source>
        <dbReference type="EMBL" id="KAK3056452.1"/>
    </source>
</evidence>
<accession>A0AAJ0LV98</accession>
<comment type="caution">
    <text evidence="1">The sequence shown here is derived from an EMBL/GenBank/DDBJ whole genome shotgun (WGS) entry which is preliminary data.</text>
</comment>
<evidence type="ECO:0000313" key="2">
    <source>
        <dbReference type="Proteomes" id="UP001271007"/>
    </source>
</evidence>
<dbReference type="EMBL" id="JAWDJX010000006">
    <property type="protein sequence ID" value="KAK3056452.1"/>
    <property type="molecule type" value="Genomic_DNA"/>
</dbReference>
<name>A0AAJ0LV98_9PEZI</name>
<proteinExistence type="predicted"/>
<reference evidence="1" key="1">
    <citation type="submission" date="2023-04" db="EMBL/GenBank/DDBJ databases">
        <title>Black Yeasts Isolated from many extreme environments.</title>
        <authorList>
            <person name="Coleine C."/>
            <person name="Stajich J.E."/>
            <person name="Selbmann L."/>
        </authorList>
    </citation>
    <scope>NUCLEOTIDE SEQUENCE</scope>
    <source>
        <strain evidence="1">CCFEE 5312</strain>
    </source>
</reference>
<dbReference type="Proteomes" id="UP001271007">
    <property type="component" value="Unassembled WGS sequence"/>
</dbReference>